<sequence length="245" mass="28896">MIIKHREKTRDLMLYDFLVHRMDFSIKDRQIYEMIKQGYEGEKRFDQLNGEMNGYSLILQDLLFTHNNTTYQIDSVIITADTIYLIEIKNYKGEYIYENDKLIKMPNTEIIQPLHQLHRSEALFRNMMTGFKYTLPIKTLVIFIHPHFTLYQAPVKTPFVLPTQVQSFVQKLKRNSTKNITERHHIIAEELLHHHLRNLTLVTSQTTNTMNFKKESTAVIVATILIMLVVNTNILCVIIAGRRKM</sequence>
<protein>
    <recommendedName>
        <fullName evidence="2">NERD domain-containing protein</fullName>
    </recommendedName>
</protein>
<evidence type="ECO:0000313" key="4">
    <source>
        <dbReference type="Proteomes" id="UP000000822"/>
    </source>
</evidence>
<dbReference type="HOGENOM" id="CLU_1132702_0_0_9"/>
<keyword evidence="1" id="KW-0472">Membrane</keyword>
<dbReference type="Proteomes" id="UP000000822">
    <property type="component" value="Chromosome"/>
</dbReference>
<dbReference type="PROSITE" id="PS50965">
    <property type="entry name" value="NERD"/>
    <property type="match status" value="1"/>
</dbReference>
<organism evidence="3 4">
    <name type="scientific">Oceanobacillus iheyensis (strain DSM 14371 / CIP 107618 / JCM 11309 / KCTC 3954 / HTE831)</name>
    <dbReference type="NCBI Taxonomy" id="221109"/>
    <lineage>
        <taxon>Bacteria</taxon>
        <taxon>Bacillati</taxon>
        <taxon>Bacillota</taxon>
        <taxon>Bacilli</taxon>
        <taxon>Bacillales</taxon>
        <taxon>Bacillaceae</taxon>
        <taxon>Oceanobacillus</taxon>
    </lineage>
</organism>
<accession>Q8ES50</accession>
<keyword evidence="4" id="KW-1185">Reference proteome</keyword>
<gene>
    <name evidence="3" type="ordered locus">OB0793</name>
</gene>
<evidence type="ECO:0000256" key="1">
    <source>
        <dbReference type="SAM" id="Phobius"/>
    </source>
</evidence>
<keyword evidence="1" id="KW-1133">Transmembrane helix</keyword>
<feature type="transmembrane region" description="Helical" evidence="1">
    <location>
        <begin position="218"/>
        <end position="240"/>
    </location>
</feature>
<dbReference type="AlphaFoldDB" id="Q8ES50"/>
<evidence type="ECO:0000259" key="2">
    <source>
        <dbReference type="PROSITE" id="PS50965"/>
    </source>
</evidence>
<reference evidence="3 4" key="1">
    <citation type="journal article" date="2001" name="FEMS Microbiol. Lett.">
        <title>Oceanobacillus iheyensis gen. nov., sp. nov., a deep-sea extremely halotolerant and alkaliphilic species isolated from a depth of 1050 m on the Iheya Ridge.</title>
        <authorList>
            <person name="Lu J."/>
            <person name="Nogi Y."/>
            <person name="Takami H."/>
        </authorList>
    </citation>
    <scope>NUCLEOTIDE SEQUENCE [LARGE SCALE GENOMIC DNA]</scope>
    <source>
        <strain evidence="4">DSM 14371 / CIP 107618 / JCM 11309 / KCTC 3954 / HTE831</strain>
    </source>
</reference>
<dbReference type="STRING" id="221109.gene:10733014"/>
<dbReference type="InterPro" id="IPR011528">
    <property type="entry name" value="NERD"/>
</dbReference>
<proteinExistence type="predicted"/>
<dbReference type="EMBL" id="BA000028">
    <property type="protein sequence ID" value="BAC12749.1"/>
    <property type="molecule type" value="Genomic_DNA"/>
</dbReference>
<dbReference type="Pfam" id="PF08378">
    <property type="entry name" value="NERD"/>
    <property type="match status" value="1"/>
</dbReference>
<dbReference type="KEGG" id="oih:OB0793"/>
<reference evidence="3 4" key="2">
    <citation type="journal article" date="2002" name="Nucleic Acids Res.">
        <title>Genome sequence of Oceanobacillus iheyensis isolated from the Iheya Ridge and its unexpected adaptive capabilities to extreme environments.</title>
        <authorList>
            <person name="Takami H."/>
            <person name="Takaki Y."/>
            <person name="Uchiyama I."/>
        </authorList>
    </citation>
    <scope>NUCLEOTIDE SEQUENCE [LARGE SCALE GENOMIC DNA]</scope>
    <source>
        <strain evidence="4">DSM 14371 / CIP 107618 / JCM 11309 / KCTC 3954 / HTE831</strain>
    </source>
</reference>
<feature type="domain" description="NERD" evidence="2">
    <location>
        <begin position="37"/>
        <end position="150"/>
    </location>
</feature>
<name>Q8ES50_OCEIH</name>
<evidence type="ECO:0000313" key="3">
    <source>
        <dbReference type="EMBL" id="BAC12749.1"/>
    </source>
</evidence>
<keyword evidence="1" id="KW-0812">Transmembrane</keyword>
<dbReference type="eggNOG" id="ENOG502Z8AV">
    <property type="taxonomic scope" value="Bacteria"/>
</dbReference>